<dbReference type="AlphaFoldDB" id="A0A347UL92"/>
<evidence type="ECO:0000313" key="2">
    <source>
        <dbReference type="EMBL" id="AXX99620.1"/>
    </source>
</evidence>
<keyword evidence="2" id="KW-0282">Flagellum</keyword>
<evidence type="ECO:0000313" key="3">
    <source>
        <dbReference type="Proteomes" id="UP000261704"/>
    </source>
</evidence>
<keyword evidence="2" id="KW-0969">Cilium</keyword>
<accession>A0A347UL92</accession>
<keyword evidence="3" id="KW-1185">Reference proteome</keyword>
<dbReference type="EMBL" id="CP032125">
    <property type="protein sequence ID" value="AXX99620.1"/>
    <property type="molecule type" value="Genomic_DNA"/>
</dbReference>
<sequence>MHNNTLATFDALEDFLDKEHQAILNGSLKDMGRIAKEKEALLDKGAFLAPDRKTLEQVRRKVDRNHTLLAAAIRGVRAVSNRLEVLRNGSGEFDTYDKSGQRTSLGGHKGNLYRRA</sequence>
<dbReference type="RefSeq" id="WP_118944271.1">
    <property type="nucleotide sequence ID" value="NZ_CP032125.1"/>
</dbReference>
<feature type="region of interest" description="Disordered" evidence="1">
    <location>
        <begin position="96"/>
        <end position="116"/>
    </location>
</feature>
<dbReference type="KEGG" id="pamo:BAR1_17785"/>
<name>A0A347UL92_9RHOB</name>
<dbReference type="Proteomes" id="UP000261704">
    <property type="component" value="Chromosome"/>
</dbReference>
<reference evidence="2 3" key="1">
    <citation type="submission" date="2018-09" db="EMBL/GenBank/DDBJ databases">
        <title>Profundibacter amoris BAR1 gen. nov., sp. nov., a new member of the Roseobacter clade isolated at Lokis Castle Vent Field on the Arctic Mid-Oceanic Ridge.</title>
        <authorList>
            <person name="Le Moine Bauer S."/>
            <person name="Sjoeberg A.G."/>
            <person name="L'Haridon S."/>
            <person name="Stokke R."/>
            <person name="Roalkvam I."/>
            <person name="Steen I.H."/>
            <person name="Dahle H."/>
        </authorList>
    </citation>
    <scope>NUCLEOTIDE SEQUENCE [LARGE SCALE GENOMIC DNA]</scope>
    <source>
        <strain evidence="2 3">BAR1</strain>
    </source>
</reference>
<proteinExistence type="predicted"/>
<gene>
    <name evidence="2" type="ORF">BAR1_17785</name>
</gene>
<keyword evidence="2" id="KW-0966">Cell projection</keyword>
<protein>
    <submittedName>
        <fullName evidence="2">Flagellar biosynthesis protein FlgN</fullName>
    </submittedName>
</protein>
<dbReference type="OrthoDB" id="7862860at2"/>
<organism evidence="2 3">
    <name type="scientific">Profundibacter amoris</name>
    <dbReference type="NCBI Taxonomy" id="2171755"/>
    <lineage>
        <taxon>Bacteria</taxon>
        <taxon>Pseudomonadati</taxon>
        <taxon>Pseudomonadota</taxon>
        <taxon>Alphaproteobacteria</taxon>
        <taxon>Rhodobacterales</taxon>
        <taxon>Paracoccaceae</taxon>
        <taxon>Profundibacter</taxon>
    </lineage>
</organism>
<evidence type="ECO:0000256" key="1">
    <source>
        <dbReference type="SAM" id="MobiDB-lite"/>
    </source>
</evidence>